<evidence type="ECO:0008006" key="3">
    <source>
        <dbReference type="Google" id="ProtNLM"/>
    </source>
</evidence>
<dbReference type="Proteomes" id="UP000717634">
    <property type="component" value="Unassembled WGS sequence"/>
</dbReference>
<proteinExistence type="predicted"/>
<gene>
    <name evidence="1" type="ORF">HBN54_004422</name>
</gene>
<accession>A0ABX1HNR5</accession>
<name>A0ABX1HNR5_9BACT</name>
<keyword evidence="2" id="KW-1185">Reference proteome</keyword>
<dbReference type="EMBL" id="JAAVTK010000023">
    <property type="protein sequence ID" value="NKI91800.1"/>
    <property type="molecule type" value="Genomic_DNA"/>
</dbReference>
<evidence type="ECO:0000313" key="2">
    <source>
        <dbReference type="Proteomes" id="UP000717634"/>
    </source>
</evidence>
<evidence type="ECO:0000313" key="1">
    <source>
        <dbReference type="EMBL" id="NKI91800.1"/>
    </source>
</evidence>
<protein>
    <recommendedName>
        <fullName evidence="3">ABC transporter permease</fullName>
    </recommendedName>
</protein>
<comment type="caution">
    <text evidence="1">The sequence shown here is derived from an EMBL/GenBank/DDBJ whole genome shotgun (WGS) entry which is preliminary data.</text>
</comment>
<sequence length="49" mass="5658">MPLNRVRNANDSDMVRITRWNEAFFKIFQQKISLKGPYFLGVCLLIGGV</sequence>
<reference evidence="1 2" key="1">
    <citation type="submission" date="2020-03" db="EMBL/GenBank/DDBJ databases">
        <title>Genomic Encyclopedia of Type Strains, Phase IV (KMG-V): Genome sequencing to study the core and pangenomes of soil and plant-associated prokaryotes.</title>
        <authorList>
            <person name="Whitman W."/>
        </authorList>
    </citation>
    <scope>NUCLEOTIDE SEQUENCE [LARGE SCALE GENOMIC DNA]</scope>
    <source>
        <strain evidence="1 2">1B</strain>
    </source>
</reference>
<organism evidence="1 2">
    <name type="scientific">Hymenobacter artigasi</name>
    <dbReference type="NCBI Taxonomy" id="2719616"/>
    <lineage>
        <taxon>Bacteria</taxon>
        <taxon>Pseudomonadati</taxon>
        <taxon>Bacteroidota</taxon>
        <taxon>Cytophagia</taxon>
        <taxon>Cytophagales</taxon>
        <taxon>Hymenobacteraceae</taxon>
        <taxon>Hymenobacter</taxon>
    </lineage>
</organism>